<name>A0ACC2APW3_DIPCM</name>
<reference evidence="2" key="1">
    <citation type="journal article" date="2024" name="Proc. Natl. Acad. Sci. U.S.A.">
        <title>Extraordinary preservation of gene collinearity over three hundred million years revealed in homosporous lycophytes.</title>
        <authorList>
            <person name="Li C."/>
            <person name="Wickell D."/>
            <person name="Kuo L.Y."/>
            <person name="Chen X."/>
            <person name="Nie B."/>
            <person name="Liao X."/>
            <person name="Peng D."/>
            <person name="Ji J."/>
            <person name="Jenkins J."/>
            <person name="Williams M."/>
            <person name="Shu S."/>
            <person name="Plott C."/>
            <person name="Barry K."/>
            <person name="Rajasekar S."/>
            <person name="Grimwood J."/>
            <person name="Han X."/>
            <person name="Sun S."/>
            <person name="Hou Z."/>
            <person name="He W."/>
            <person name="Dai G."/>
            <person name="Sun C."/>
            <person name="Schmutz J."/>
            <person name="Leebens-Mack J.H."/>
            <person name="Li F.W."/>
            <person name="Wang L."/>
        </authorList>
    </citation>
    <scope>NUCLEOTIDE SEQUENCE [LARGE SCALE GENOMIC DNA]</scope>
    <source>
        <strain evidence="2">cv. PW_Plant_1</strain>
    </source>
</reference>
<evidence type="ECO:0000313" key="1">
    <source>
        <dbReference type="EMBL" id="KAJ7519644.1"/>
    </source>
</evidence>
<gene>
    <name evidence="1" type="ORF">O6H91_20G048200</name>
</gene>
<dbReference type="EMBL" id="CM055111">
    <property type="protein sequence ID" value="KAJ7519644.1"/>
    <property type="molecule type" value="Genomic_DNA"/>
</dbReference>
<evidence type="ECO:0000313" key="2">
    <source>
        <dbReference type="Proteomes" id="UP001162992"/>
    </source>
</evidence>
<sequence>MEMVCDDLGEKVVLTLPDLAGAGHDIASALCTQEELPLTWKHVRTSTLQLSLQLYGLADHQVALQIWTFLNKEGIAKVSVIKVPEQIKPHLCACSAHAILKFVMEKAPIHLSSFSLIIPSAAVLPSQLQNDADNSHPSRSIWFSIFNDSVEGKKQEYSKLRELPLTTQIQDELLASLLHLVKILEVQAVIMLVAINRLSPLDSEQAQKEKNRVNEMIHSLGQILENDLGLEFSTKLLAGSRAKIYDQEMSHMGADWRNLYI</sequence>
<organism evidence="1 2">
    <name type="scientific">Diphasiastrum complanatum</name>
    <name type="common">Issler's clubmoss</name>
    <name type="synonym">Lycopodium complanatum</name>
    <dbReference type="NCBI Taxonomy" id="34168"/>
    <lineage>
        <taxon>Eukaryota</taxon>
        <taxon>Viridiplantae</taxon>
        <taxon>Streptophyta</taxon>
        <taxon>Embryophyta</taxon>
        <taxon>Tracheophyta</taxon>
        <taxon>Lycopodiopsida</taxon>
        <taxon>Lycopodiales</taxon>
        <taxon>Lycopodiaceae</taxon>
        <taxon>Lycopodioideae</taxon>
        <taxon>Diphasiastrum</taxon>
    </lineage>
</organism>
<accession>A0ACC2APW3</accession>
<proteinExistence type="predicted"/>
<dbReference type="Proteomes" id="UP001162992">
    <property type="component" value="Chromosome 20"/>
</dbReference>
<protein>
    <submittedName>
        <fullName evidence="1">Uncharacterized protein</fullName>
    </submittedName>
</protein>
<comment type="caution">
    <text evidence="1">The sequence shown here is derived from an EMBL/GenBank/DDBJ whole genome shotgun (WGS) entry which is preliminary data.</text>
</comment>
<keyword evidence="2" id="KW-1185">Reference proteome</keyword>